<comment type="caution">
    <text evidence="3">The sequence shown here is derived from an EMBL/GenBank/DDBJ whole genome shotgun (WGS) entry which is preliminary data.</text>
</comment>
<dbReference type="PANTHER" id="PTHR42928:SF5">
    <property type="entry name" value="BLR1237 PROTEIN"/>
    <property type="match status" value="1"/>
</dbReference>
<dbReference type="PIRSF" id="PIRSF017082">
    <property type="entry name" value="YflP"/>
    <property type="match status" value="1"/>
</dbReference>
<keyword evidence="4" id="KW-1185">Reference proteome</keyword>
<evidence type="ECO:0000313" key="4">
    <source>
        <dbReference type="Proteomes" id="UP000247892"/>
    </source>
</evidence>
<dbReference type="OrthoDB" id="8627412at2"/>
<dbReference type="CDD" id="cd07012">
    <property type="entry name" value="PBP2_Bug_TTT"/>
    <property type="match status" value="1"/>
</dbReference>
<dbReference type="RefSeq" id="WP_110343452.1">
    <property type="nucleotide sequence ID" value="NZ_JBHVKT010000003.1"/>
</dbReference>
<evidence type="ECO:0000256" key="2">
    <source>
        <dbReference type="SAM" id="SignalP"/>
    </source>
</evidence>
<proteinExistence type="inferred from homology"/>
<dbReference type="InterPro" id="IPR005064">
    <property type="entry name" value="BUG"/>
</dbReference>
<dbReference type="Gene3D" id="3.40.190.150">
    <property type="entry name" value="Bordetella uptake gene, domain 1"/>
    <property type="match status" value="1"/>
</dbReference>
<dbReference type="PROSITE" id="PS51257">
    <property type="entry name" value="PROKAR_LIPOPROTEIN"/>
    <property type="match status" value="1"/>
</dbReference>
<dbReference type="Pfam" id="PF03401">
    <property type="entry name" value="TctC"/>
    <property type="match status" value="1"/>
</dbReference>
<feature type="chain" id="PRO_5016347907" description="Tripartite tricarboxylate transporter substrate binding protein" evidence="2">
    <location>
        <begin position="24"/>
        <end position="327"/>
    </location>
</feature>
<gene>
    <name evidence="3" type="ORF">BA062_34520</name>
</gene>
<keyword evidence="2" id="KW-0732">Signal</keyword>
<organism evidence="3 4">
    <name type="scientific">Prauserella flavalba</name>
    <dbReference type="NCBI Taxonomy" id="1477506"/>
    <lineage>
        <taxon>Bacteria</taxon>
        <taxon>Bacillati</taxon>
        <taxon>Actinomycetota</taxon>
        <taxon>Actinomycetes</taxon>
        <taxon>Pseudonocardiales</taxon>
        <taxon>Pseudonocardiaceae</taxon>
        <taxon>Prauserella</taxon>
    </lineage>
</organism>
<name>A0A318LHB8_9PSEU</name>
<accession>A0A318LHB8</accession>
<sequence>MPPVSRRRVLALAALALSTTACSTGERSGTAPEGAYPAGQIRWIVPYGAGGNTDLVSRAVAKAMSDELGQTIVVENLPGASGAVGMQTLITAAPDGYTIGLVTGSTAVLVPMQNDLDFDRRSITSIGLMLEQPSILAVGPGSRFRTAREFFSEAKRNPGTLTVAVPGASTPGAIELLRLAREYGVEATGVPFDSNAEVLTMLLGDNVDAIFVPVAADVVKNLEAGTIVPLAASPRQRLDWLPQVPTLVELGFPELYQASSPIGLAAPANLPAPVRDELVRALGAALTDPAVVEAIDERFIPETFGGPEAMDARFASIHDAYLPVFPD</sequence>
<protein>
    <recommendedName>
        <fullName evidence="5">Tripartite tricarboxylate transporter substrate binding protein</fullName>
    </recommendedName>
</protein>
<dbReference type="SUPFAM" id="SSF53850">
    <property type="entry name" value="Periplasmic binding protein-like II"/>
    <property type="match status" value="1"/>
</dbReference>
<evidence type="ECO:0000256" key="1">
    <source>
        <dbReference type="ARBA" id="ARBA00006987"/>
    </source>
</evidence>
<dbReference type="InterPro" id="IPR042100">
    <property type="entry name" value="Bug_dom1"/>
</dbReference>
<evidence type="ECO:0008006" key="5">
    <source>
        <dbReference type="Google" id="ProtNLM"/>
    </source>
</evidence>
<dbReference type="PANTHER" id="PTHR42928">
    <property type="entry name" value="TRICARBOXYLATE-BINDING PROTEIN"/>
    <property type="match status" value="1"/>
</dbReference>
<dbReference type="AlphaFoldDB" id="A0A318LHB8"/>
<comment type="similarity">
    <text evidence="1">Belongs to the UPF0065 (bug) family.</text>
</comment>
<reference evidence="3 4" key="1">
    <citation type="submission" date="2016-07" db="EMBL/GenBank/DDBJ databases">
        <title>Draft genome sequence of Prauserella sp. YIM 121212, isolated from alkaline soil.</title>
        <authorList>
            <person name="Ruckert C."/>
            <person name="Albersmeier A."/>
            <person name="Jiang C.-L."/>
            <person name="Jiang Y."/>
            <person name="Kalinowski J."/>
            <person name="Schneider O."/>
            <person name="Winkler A."/>
            <person name="Zotchev S.B."/>
        </authorList>
    </citation>
    <scope>NUCLEOTIDE SEQUENCE [LARGE SCALE GENOMIC DNA]</scope>
    <source>
        <strain evidence="3 4">YIM 121212</strain>
    </source>
</reference>
<feature type="signal peptide" evidence="2">
    <location>
        <begin position="1"/>
        <end position="23"/>
    </location>
</feature>
<evidence type="ECO:0000313" key="3">
    <source>
        <dbReference type="EMBL" id="PXY18723.1"/>
    </source>
</evidence>
<dbReference type="Gene3D" id="3.40.190.10">
    <property type="entry name" value="Periplasmic binding protein-like II"/>
    <property type="match status" value="1"/>
</dbReference>
<dbReference type="EMBL" id="MASU01000019">
    <property type="protein sequence ID" value="PXY18723.1"/>
    <property type="molecule type" value="Genomic_DNA"/>
</dbReference>
<dbReference type="Proteomes" id="UP000247892">
    <property type="component" value="Unassembled WGS sequence"/>
</dbReference>